<dbReference type="RefSeq" id="WP_245255927.1">
    <property type="nucleotide sequence ID" value="NZ_DMBX01000007.1"/>
</dbReference>
<name>A0ABS4F9S1_9BACL</name>
<evidence type="ECO:0000313" key="1">
    <source>
        <dbReference type="EMBL" id="MBP1893011.1"/>
    </source>
</evidence>
<sequence length="258" mass="30118">MGRVPNWTKEEIDYLQDQWGVTSIKGISTRLGKSINAVKLKAQRMGLSDPRMNFDGITVCQLGKALGREYTIVKNWINRYGMPARKKLFAQSARVWVISYADFWKWAEEHKELLNLAKMEPGTIGPEPEWAKIKRKADQLRSQKTWQSIDWTPAEDQRLAQILKTEITYPDLARMFNRSEASIKRRIHDLNLKMRPVRLNNRIKYTPDEVQTLLRMAQEGYCYETIGQTLGKSALGVRGKLERMGFDFKRRRLREVAK</sequence>
<dbReference type="Proteomes" id="UP000706926">
    <property type="component" value="Unassembled WGS sequence"/>
</dbReference>
<accession>A0ABS4F9S1</accession>
<organism evidence="1 2">
    <name type="scientific">Paenibacillus lactis</name>
    <dbReference type="NCBI Taxonomy" id="228574"/>
    <lineage>
        <taxon>Bacteria</taxon>
        <taxon>Bacillati</taxon>
        <taxon>Bacillota</taxon>
        <taxon>Bacilli</taxon>
        <taxon>Bacillales</taxon>
        <taxon>Paenibacillaceae</taxon>
        <taxon>Paenibacillus</taxon>
    </lineage>
</organism>
<keyword evidence="2" id="KW-1185">Reference proteome</keyword>
<dbReference type="EMBL" id="JAGGKI010000004">
    <property type="protein sequence ID" value="MBP1893011.1"/>
    <property type="molecule type" value="Genomic_DNA"/>
</dbReference>
<protein>
    <recommendedName>
        <fullName evidence="3">DNA-binding protein</fullName>
    </recommendedName>
</protein>
<dbReference type="GeneID" id="95404125"/>
<comment type="caution">
    <text evidence="1">The sequence shown here is derived from an EMBL/GenBank/DDBJ whole genome shotgun (WGS) entry which is preliminary data.</text>
</comment>
<reference evidence="1 2" key="1">
    <citation type="submission" date="2021-03" db="EMBL/GenBank/DDBJ databases">
        <title>Genomic Encyclopedia of Type Strains, Phase IV (KMG-IV): sequencing the most valuable type-strain genomes for metagenomic binning, comparative biology and taxonomic classification.</title>
        <authorList>
            <person name="Goeker M."/>
        </authorList>
    </citation>
    <scope>NUCLEOTIDE SEQUENCE [LARGE SCALE GENOMIC DNA]</scope>
    <source>
        <strain evidence="1 2">DSM 15596</strain>
    </source>
</reference>
<gene>
    <name evidence="1" type="ORF">J2Z18_002113</name>
</gene>
<evidence type="ECO:0008006" key="3">
    <source>
        <dbReference type="Google" id="ProtNLM"/>
    </source>
</evidence>
<evidence type="ECO:0000313" key="2">
    <source>
        <dbReference type="Proteomes" id="UP000706926"/>
    </source>
</evidence>
<proteinExistence type="predicted"/>